<accession>A0A9W9USK2</accession>
<evidence type="ECO:0000313" key="2">
    <source>
        <dbReference type="Proteomes" id="UP001148299"/>
    </source>
</evidence>
<sequence length="66" mass="6989">MPTASPTPAPTWLQTVFASIGNIFTSTPEQKEEEADAISGWVGGNRRKRCRSVGSVGSVSLVDPGR</sequence>
<name>A0A9W9USK2_PENBR</name>
<dbReference type="Proteomes" id="UP001148299">
    <property type="component" value="Unassembled WGS sequence"/>
</dbReference>
<comment type="caution">
    <text evidence="1">The sequence shown here is derived from an EMBL/GenBank/DDBJ whole genome shotgun (WGS) entry which is preliminary data.</text>
</comment>
<reference evidence="1" key="2">
    <citation type="journal article" date="2023" name="IMA Fungus">
        <title>Comparative genomic study of the Penicillium genus elucidates a diverse pangenome and 15 lateral gene transfer events.</title>
        <authorList>
            <person name="Petersen C."/>
            <person name="Sorensen T."/>
            <person name="Nielsen M.R."/>
            <person name="Sondergaard T.E."/>
            <person name="Sorensen J.L."/>
            <person name="Fitzpatrick D.A."/>
            <person name="Frisvad J.C."/>
            <person name="Nielsen K.L."/>
        </authorList>
    </citation>
    <scope>NUCLEOTIDE SEQUENCE</scope>
    <source>
        <strain evidence="1">IBT 35675</strain>
    </source>
</reference>
<dbReference type="EMBL" id="JAPZBR010000005">
    <property type="protein sequence ID" value="KAJ5353935.1"/>
    <property type="molecule type" value="Genomic_DNA"/>
</dbReference>
<keyword evidence="2" id="KW-1185">Reference proteome</keyword>
<organism evidence="1 2">
    <name type="scientific">Penicillium brevicompactum</name>
    <dbReference type="NCBI Taxonomy" id="5074"/>
    <lineage>
        <taxon>Eukaryota</taxon>
        <taxon>Fungi</taxon>
        <taxon>Dikarya</taxon>
        <taxon>Ascomycota</taxon>
        <taxon>Pezizomycotina</taxon>
        <taxon>Eurotiomycetes</taxon>
        <taxon>Eurotiomycetidae</taxon>
        <taxon>Eurotiales</taxon>
        <taxon>Aspergillaceae</taxon>
        <taxon>Penicillium</taxon>
    </lineage>
</organism>
<reference evidence="1" key="1">
    <citation type="submission" date="2022-12" db="EMBL/GenBank/DDBJ databases">
        <authorList>
            <person name="Petersen C."/>
        </authorList>
    </citation>
    <scope>NUCLEOTIDE SEQUENCE</scope>
    <source>
        <strain evidence="1">IBT 35675</strain>
    </source>
</reference>
<proteinExistence type="predicted"/>
<gene>
    <name evidence="1" type="ORF">N7541_006499</name>
</gene>
<evidence type="ECO:0000313" key="1">
    <source>
        <dbReference type="EMBL" id="KAJ5353935.1"/>
    </source>
</evidence>
<protein>
    <submittedName>
        <fullName evidence="1">Uncharacterized protein</fullName>
    </submittedName>
</protein>
<dbReference type="AlphaFoldDB" id="A0A9W9USK2"/>